<accession>A0AAD2H0H9</accession>
<dbReference type="InterPro" id="IPR032675">
    <property type="entry name" value="LRR_dom_sf"/>
</dbReference>
<feature type="region of interest" description="Disordered" evidence="1">
    <location>
        <begin position="40"/>
        <end position="96"/>
    </location>
</feature>
<dbReference type="SUPFAM" id="SSF52047">
    <property type="entry name" value="RNI-like"/>
    <property type="match status" value="1"/>
</dbReference>
<reference evidence="2" key="1">
    <citation type="submission" date="2023-11" db="EMBL/GenBank/DDBJ databases">
        <authorList>
            <person name="De Vega J J."/>
            <person name="De Vega J J."/>
        </authorList>
    </citation>
    <scope>NUCLEOTIDE SEQUENCE</scope>
</reference>
<proteinExistence type="predicted"/>
<protein>
    <submittedName>
        <fullName evidence="2">Uncharacterized protein</fullName>
    </submittedName>
</protein>
<dbReference type="Proteomes" id="UP001295794">
    <property type="component" value="Unassembled WGS sequence"/>
</dbReference>
<evidence type="ECO:0000256" key="1">
    <source>
        <dbReference type="SAM" id="MobiDB-lite"/>
    </source>
</evidence>
<dbReference type="Gene3D" id="3.80.10.10">
    <property type="entry name" value="Ribonuclease Inhibitor"/>
    <property type="match status" value="1"/>
</dbReference>
<comment type="caution">
    <text evidence="2">The sequence shown here is derived from an EMBL/GenBank/DDBJ whole genome shotgun (WGS) entry which is preliminary data.</text>
</comment>
<feature type="compositionally biased region" description="Low complexity" evidence="1">
    <location>
        <begin position="73"/>
        <end position="93"/>
    </location>
</feature>
<feature type="compositionally biased region" description="Polar residues" evidence="1">
    <location>
        <begin position="14"/>
        <end position="25"/>
    </location>
</feature>
<dbReference type="AlphaFoldDB" id="A0AAD2H0H9"/>
<dbReference type="EMBL" id="CAVNYO010000444">
    <property type="protein sequence ID" value="CAK5281304.1"/>
    <property type="molecule type" value="Genomic_DNA"/>
</dbReference>
<evidence type="ECO:0000313" key="2">
    <source>
        <dbReference type="EMBL" id="CAK5265427.1"/>
    </source>
</evidence>
<sequence length="535" mass="59970">MDYVTAIDADVPFPQTSSGTVRSLSHQIKGRINMRRHFRLSFDPHAPDDSDDEEEEEEEENAGVVSDEEEYTTSDSDMSSSSAASEARTLEAAHAPSREMSPNIYQWNKPRTGLLDLPLELIEHIATSIRQSRSLSVMDAGAYFVADKYHDFAEARFSLSSLTKVNKFLRSALERLLYRNILVDFSSWKGRKHTAWPAGSLVLLLQTLHERPELGTYVHIAAVDFQNCTDGKRIEDALQLFLLRCPNLNHLFLSQCPVAFWTWTAPISRLTGFATAFAPGILMTLFPSLSSLRDLHLRDCHVMALQGPLPSHNIKRLRLDSSHEDASAHFNRVLTICADSVTELQVRFIGGLQLRAPRFTERAFIRPGGDKIHTLRLDNLSVLSHPASGYAQLLRDMPALEHLHLSHHGVFARNAFRALPDSLTSLTVSEYYGLWASEHSKKGFVAGLAQSVLTSGLPIARVEGANVRKKEEMKPLIDACREREILFEKIGKAAADDFIRVIFGRRIVWNPLFIDSEADPVKEDPVSESDDSEEA</sequence>
<evidence type="ECO:0000313" key="4">
    <source>
        <dbReference type="Proteomes" id="UP001295794"/>
    </source>
</evidence>
<evidence type="ECO:0000313" key="3">
    <source>
        <dbReference type="EMBL" id="CAK5281304.1"/>
    </source>
</evidence>
<keyword evidence="4" id="KW-1185">Reference proteome</keyword>
<dbReference type="EMBL" id="CAVNYO010000089">
    <property type="protein sequence ID" value="CAK5265427.1"/>
    <property type="molecule type" value="Genomic_DNA"/>
</dbReference>
<name>A0AAD2H0H9_9AGAR</name>
<feature type="compositionally biased region" description="Acidic residues" evidence="1">
    <location>
        <begin position="49"/>
        <end position="72"/>
    </location>
</feature>
<feature type="region of interest" description="Disordered" evidence="1">
    <location>
        <begin position="1"/>
        <end position="25"/>
    </location>
</feature>
<gene>
    <name evidence="3" type="ORF">MYCIT1_LOCUS32331</name>
    <name evidence="2" type="ORF">MYCIT1_LOCUS6402</name>
</gene>
<organism evidence="2 4">
    <name type="scientific">Mycena citricolor</name>
    <dbReference type="NCBI Taxonomy" id="2018698"/>
    <lineage>
        <taxon>Eukaryota</taxon>
        <taxon>Fungi</taxon>
        <taxon>Dikarya</taxon>
        <taxon>Basidiomycota</taxon>
        <taxon>Agaricomycotina</taxon>
        <taxon>Agaricomycetes</taxon>
        <taxon>Agaricomycetidae</taxon>
        <taxon>Agaricales</taxon>
        <taxon>Marasmiineae</taxon>
        <taxon>Mycenaceae</taxon>
        <taxon>Mycena</taxon>
    </lineage>
</organism>